<dbReference type="PROSITE" id="PS51257">
    <property type="entry name" value="PROKAR_LIPOPROTEIN"/>
    <property type="match status" value="1"/>
</dbReference>
<evidence type="ECO:0000256" key="1">
    <source>
        <dbReference type="SAM" id="SignalP"/>
    </source>
</evidence>
<reference evidence="2 3" key="1">
    <citation type="journal article" date="2019" name="Gut">
        <title>Antibiotics-induced monodominance of a novel gut bacterial order.</title>
        <authorList>
            <person name="Hildebrand F."/>
            <person name="Moitinho-Silva L."/>
            <person name="Blasche S."/>
            <person name="Jahn M.T."/>
            <person name="Gossmann T.I."/>
            <person name="Heuerta-Cepas J."/>
            <person name="Hercog R."/>
            <person name="Luetge M."/>
            <person name="Bahram M."/>
            <person name="Pryszlak A."/>
            <person name="Alves R.J."/>
            <person name="Waszak S.M."/>
            <person name="Zhu A."/>
            <person name="Ye L."/>
            <person name="Costea P.I."/>
            <person name="Aalvink S."/>
            <person name="Belzer C."/>
            <person name="Forslund S.K."/>
            <person name="Sunagawa S."/>
            <person name="Hentschel U."/>
            <person name="Merten C."/>
            <person name="Patil K.R."/>
            <person name="Benes V."/>
            <person name="Bork P."/>
        </authorList>
    </citation>
    <scope>NUCLEOTIDE SEQUENCE [LARGE SCALE GENOMIC DNA]</scope>
    <source>
        <strain evidence="2 3">HDS1380</strain>
    </source>
</reference>
<dbReference type="EMBL" id="SDOZ01000002">
    <property type="protein sequence ID" value="RXZ61434.1"/>
    <property type="molecule type" value="Genomic_DNA"/>
</dbReference>
<protein>
    <submittedName>
        <fullName evidence="2">Uncharacterized protein</fullName>
    </submittedName>
</protein>
<dbReference type="RefSeq" id="WP_129224123.1">
    <property type="nucleotide sequence ID" value="NZ_SDOZ01000002.1"/>
</dbReference>
<name>A0A4Q2KA06_9FIRM</name>
<dbReference type="OrthoDB" id="2502471at2"/>
<dbReference type="AlphaFoldDB" id="A0A4Q2KA06"/>
<dbReference type="Proteomes" id="UP000291269">
    <property type="component" value="Unassembled WGS sequence"/>
</dbReference>
<gene>
    <name evidence="2" type="ORF">ESZ91_03320</name>
</gene>
<organism evidence="2 3">
    <name type="scientific">Candidatus Borkfalkia ceftriaxoniphila</name>
    <dbReference type="NCBI Taxonomy" id="2508949"/>
    <lineage>
        <taxon>Bacteria</taxon>
        <taxon>Bacillati</taxon>
        <taxon>Bacillota</taxon>
        <taxon>Clostridia</taxon>
        <taxon>Christensenellales</taxon>
        <taxon>Christensenellaceae</taxon>
        <taxon>Candidatus Borkfalkia</taxon>
    </lineage>
</organism>
<accession>A0A4Q2KA06</accession>
<dbReference type="Gene3D" id="3.20.20.80">
    <property type="entry name" value="Glycosidases"/>
    <property type="match status" value="1"/>
</dbReference>
<proteinExistence type="predicted"/>
<evidence type="ECO:0000313" key="3">
    <source>
        <dbReference type="Proteomes" id="UP000291269"/>
    </source>
</evidence>
<comment type="caution">
    <text evidence="2">The sequence shown here is derived from an EMBL/GenBank/DDBJ whole genome shotgun (WGS) entry which is preliminary data.</text>
</comment>
<evidence type="ECO:0000313" key="2">
    <source>
        <dbReference type="EMBL" id="RXZ61434.1"/>
    </source>
</evidence>
<keyword evidence="3" id="KW-1185">Reference proteome</keyword>
<keyword evidence="1" id="KW-0732">Signal</keyword>
<sequence length="608" mass="69047">MKLKKLFCLLCAVAVLALCACSGEESFVNEDYQFYGGPRQEDTRSLSAKEYAVNHTVGTDMYGRSFGASDGRKEDKTRYAGIFYFLNTGSGNDVKGIYNVTEIIEKYGEEEFGKDSVNSPGGASHIWGEPALGYYSAGDTFVMRKHMEMFVAADIDFLILDCSNTITYNEVARKLFDIIAEYRSEGWKAPQIVYMLSNSAPDAGLTNLRDVYSTFYTEDKYDDVWFRPKPENKPMVAISPEARENLESANDPLAQYFYFRDTQWPVNENGTYTYRENGLSWMEYEYPQPLHIDLMNVSVAQHVTVRFSDKNGSRGRGWTNGNGNDHENFGKGANYENQWKTVAANDDRLRFVTITGWNEWSAQKIYSAGGGTHGSYFMCDTFNDEYSRDIEPSLENKLLDTPYMQTISYLRDWTGKEAVHYNIPEGTPSMNDFSEWKNAAVYEDFTGESGVREWPRFDGKVTLRSAAARVDFKSLSICVDETNAYFRIEAVDEIPPREEGDDSWMNLFIKPANYRYTDNYGYSYVVNREENTVLAADKNGEYKSVGQAQTAIQGNVMLIKVPLSALGLTKENCLMEVKVADDFGKNVMNFYSQGDCMPAGRMSYQFGY</sequence>
<feature type="chain" id="PRO_5038642867" evidence="1">
    <location>
        <begin position="21"/>
        <end position="608"/>
    </location>
</feature>
<feature type="signal peptide" evidence="1">
    <location>
        <begin position="1"/>
        <end position="20"/>
    </location>
</feature>